<sequence length="274" mass="31249">MLFPRTNLVSKLIKKNLSKEVDQVFEISKQGFDVHVKTPFKEIENMLIEVFKVESNITNKPFRLILDANSLKNEIENQNTDHDIFPIIYISSNELQKGFGFVQFSFSSPDCLLSSVSLATEEILRYFNLNVFLDVFDSDVLSLLKMIARSYGISVLIDAVVQTAFIAGFQGDSNKALDYLKMMQIKNDEIYSINSLSTEKCAERFFSYVVLKGEDAHTFLKSSLSYYAVRLQGFSMTRASQVLQVSRTTLLEHLKQAERLGVSQFFEGYIQTSI</sequence>
<accession>A0A369KVA3</accession>
<dbReference type="AlphaFoldDB" id="A0A369KVA3"/>
<dbReference type="EMBL" id="QOVW01000002">
    <property type="protein sequence ID" value="RDB37290.1"/>
    <property type="molecule type" value="Genomic_DNA"/>
</dbReference>
<dbReference type="RefSeq" id="WP_338636284.1">
    <property type="nucleotide sequence ID" value="NZ_CP146516.1"/>
</dbReference>
<evidence type="ECO:0000313" key="2">
    <source>
        <dbReference type="Proteomes" id="UP000253934"/>
    </source>
</evidence>
<proteinExistence type="predicted"/>
<organism evidence="1 2">
    <name type="scientific">Spirobacillus cienkowskii</name>
    <dbReference type="NCBI Taxonomy" id="495820"/>
    <lineage>
        <taxon>Bacteria</taxon>
        <taxon>Pseudomonadati</taxon>
        <taxon>Bdellovibrionota</taxon>
        <taxon>Oligoflexia</taxon>
        <taxon>Silvanigrellales</taxon>
        <taxon>Spirobacillus</taxon>
    </lineage>
</organism>
<evidence type="ECO:0000313" key="1">
    <source>
        <dbReference type="EMBL" id="RDB37290.1"/>
    </source>
</evidence>
<comment type="caution">
    <text evidence="1">The sequence shown here is derived from an EMBL/GenBank/DDBJ whole genome shotgun (WGS) entry which is preliminary data.</text>
</comment>
<protein>
    <submittedName>
        <fullName evidence="1">Uncharacterized protein</fullName>
    </submittedName>
</protein>
<gene>
    <name evidence="1" type="ORF">DCC88_00420</name>
</gene>
<keyword evidence="2" id="KW-1185">Reference proteome</keyword>
<dbReference type="Proteomes" id="UP000253934">
    <property type="component" value="Unassembled WGS sequence"/>
</dbReference>
<name>A0A369KVA3_9BACT</name>
<reference evidence="1" key="1">
    <citation type="submission" date="2018-04" db="EMBL/GenBank/DDBJ databases">
        <title>Draft genome sequence of the Candidatus Spirobacillus cienkowskii, a pathogen of freshwater Daphnia species, reconstructed from hemolymph metagenomic reads.</title>
        <authorList>
            <person name="Bresciani L."/>
            <person name="Lemos L.N."/>
            <person name="Wale N."/>
            <person name="Lin J.Y."/>
            <person name="Fernandes G.R."/>
            <person name="Duffy M.A."/>
            <person name="Rodrigues J.M."/>
        </authorList>
    </citation>
    <scope>NUCLEOTIDE SEQUENCE [LARGE SCALE GENOMIC DNA]</scope>
    <source>
        <strain evidence="1">Binning01</strain>
    </source>
</reference>